<evidence type="ECO:0000313" key="5">
    <source>
        <dbReference type="EMBL" id="KAJ3684940.1"/>
    </source>
</evidence>
<evidence type="ECO:0000256" key="1">
    <source>
        <dbReference type="ARBA" id="ARBA00004123"/>
    </source>
</evidence>
<comment type="subcellular location">
    <subcellularLocation>
        <location evidence="1">Nucleus</location>
    </subcellularLocation>
</comment>
<keyword evidence="6" id="KW-1185">Reference proteome</keyword>
<dbReference type="GO" id="GO:0003677">
    <property type="term" value="F:DNA binding"/>
    <property type="evidence" value="ECO:0007669"/>
    <property type="project" value="InterPro"/>
</dbReference>
<dbReference type="PANTHER" id="PTHR13408">
    <property type="entry name" value="DNA-DIRECTED RNA POLYMERASE III"/>
    <property type="match status" value="1"/>
</dbReference>
<accession>A0AAD5WA22</accession>
<keyword evidence="3" id="KW-0804">Transcription</keyword>
<evidence type="ECO:0000313" key="6">
    <source>
        <dbReference type="Proteomes" id="UP001210211"/>
    </source>
</evidence>
<dbReference type="EMBL" id="JAMRDG010000002">
    <property type="protein sequence ID" value="KAJ3684940.1"/>
    <property type="molecule type" value="Genomic_DNA"/>
</dbReference>
<sequence>MSTKNFLLAETEHQRASSAINGFPSSLRYYVAIRVDTDQMDPTNLFYSLSRFQCTQSRSKRWPNSPQSCRRKCRDQTAKVPQVDGRRKSLNATSRGFSVTDLVWQVGSLATRSPAQSLSAVASISSSSDELLYRQRKNRSTLISSSSYSDLLYWQWRSAKTFAPPPPFRSPLLATQERWCSPSPAVEHCQRKNPTYKESVPFSFLLSLFGSSSLSLSQEITKMKKETDSKAPSIQKMKFVPKKPPKKKPVAPKIEPKNIKEEPIDTDLLQLIKVAKNNAGSLKRMPKQEEKAKLEQVSFGATTSYSTFGASGSFPRSSSSVVEKKEKVYEFPWDENSNYPVTLPLREDRGDPYILEREEDAGTELEPADKLGLTVESDNPQMMLFQLPGVLPLSKPETGASSSTGAKKGCKLSELPGGYMGKLLVYKSGKVKMKIGENLFDVYPGSECKFTQDVAVVNLKEKHCCVVGQLGKQRAIVTPDVDSMLASMDVGNK</sequence>
<dbReference type="AlphaFoldDB" id="A0AAD5WA22"/>
<reference evidence="5 6" key="1">
    <citation type="journal article" date="2022" name="Cell">
        <title>Repeat-based holocentromeres influence genome architecture and karyotype evolution.</title>
        <authorList>
            <person name="Hofstatter P.G."/>
            <person name="Thangavel G."/>
            <person name="Lux T."/>
            <person name="Neumann P."/>
            <person name="Vondrak T."/>
            <person name="Novak P."/>
            <person name="Zhang M."/>
            <person name="Costa L."/>
            <person name="Castellani M."/>
            <person name="Scott A."/>
            <person name="Toegelov H."/>
            <person name="Fuchs J."/>
            <person name="Mata-Sucre Y."/>
            <person name="Dias Y."/>
            <person name="Vanzela A.L.L."/>
            <person name="Huettel B."/>
            <person name="Almeida C.C.S."/>
            <person name="Simkova H."/>
            <person name="Souza G."/>
            <person name="Pedrosa-Harand A."/>
            <person name="Macas J."/>
            <person name="Mayer K.F.X."/>
            <person name="Houben A."/>
            <person name="Marques A."/>
        </authorList>
    </citation>
    <scope>NUCLEOTIDE SEQUENCE [LARGE SCALE GENOMIC DNA]</scope>
    <source>
        <strain evidence="5">RhyTen1mFocal</strain>
    </source>
</reference>
<name>A0AAD5WA22_9POAL</name>
<dbReference type="GO" id="GO:0005666">
    <property type="term" value="C:RNA polymerase III complex"/>
    <property type="evidence" value="ECO:0007669"/>
    <property type="project" value="InterPro"/>
</dbReference>
<dbReference type="Pfam" id="PF05132">
    <property type="entry name" value="RNA_pol_Rpc4"/>
    <property type="match status" value="1"/>
</dbReference>
<keyword evidence="2" id="KW-0240">DNA-directed RNA polymerase</keyword>
<dbReference type="GO" id="GO:0042797">
    <property type="term" value="P:tRNA transcription by RNA polymerase III"/>
    <property type="evidence" value="ECO:0007669"/>
    <property type="project" value="TreeGrafter"/>
</dbReference>
<gene>
    <name evidence="5" type="ORF">LUZ61_014104</name>
</gene>
<dbReference type="PANTHER" id="PTHR13408:SF0">
    <property type="entry name" value="DNA-DIRECTED RNA POLYMERASE III SUBUNIT RPC4"/>
    <property type="match status" value="1"/>
</dbReference>
<proteinExistence type="predicted"/>
<evidence type="ECO:0008006" key="7">
    <source>
        <dbReference type="Google" id="ProtNLM"/>
    </source>
</evidence>
<dbReference type="Proteomes" id="UP001210211">
    <property type="component" value="Unassembled WGS sequence"/>
</dbReference>
<evidence type="ECO:0000256" key="3">
    <source>
        <dbReference type="ARBA" id="ARBA00023163"/>
    </source>
</evidence>
<keyword evidence="4" id="KW-0539">Nucleus</keyword>
<protein>
    <recommendedName>
        <fullName evidence="7">DNA-directed RNA polymerase III subunit RPC4</fullName>
    </recommendedName>
</protein>
<evidence type="ECO:0000256" key="2">
    <source>
        <dbReference type="ARBA" id="ARBA00022478"/>
    </source>
</evidence>
<comment type="caution">
    <text evidence="5">The sequence shown here is derived from an EMBL/GenBank/DDBJ whole genome shotgun (WGS) entry which is preliminary data.</text>
</comment>
<dbReference type="InterPro" id="IPR007811">
    <property type="entry name" value="RPC4"/>
</dbReference>
<organism evidence="5 6">
    <name type="scientific">Rhynchospora tenuis</name>
    <dbReference type="NCBI Taxonomy" id="198213"/>
    <lineage>
        <taxon>Eukaryota</taxon>
        <taxon>Viridiplantae</taxon>
        <taxon>Streptophyta</taxon>
        <taxon>Embryophyta</taxon>
        <taxon>Tracheophyta</taxon>
        <taxon>Spermatophyta</taxon>
        <taxon>Magnoliopsida</taxon>
        <taxon>Liliopsida</taxon>
        <taxon>Poales</taxon>
        <taxon>Cyperaceae</taxon>
        <taxon>Cyperoideae</taxon>
        <taxon>Rhynchosporeae</taxon>
        <taxon>Rhynchospora</taxon>
    </lineage>
</organism>
<evidence type="ECO:0000256" key="4">
    <source>
        <dbReference type="ARBA" id="ARBA00023242"/>
    </source>
</evidence>